<keyword evidence="2" id="KW-1185">Reference proteome</keyword>
<evidence type="ECO:0000313" key="2">
    <source>
        <dbReference type="Proteomes" id="UP000274601"/>
    </source>
</evidence>
<sequence>MNESTGGQDMISPELVDVAWPWSVNSTPGAERDPSLSHTPEKMGAAIDSLRALLRFLERHGTKAEAAREAIPKLDEMPWGLMDSEFDELMPTMTDLTRSNFRRWVKEKFNPAWIGASWDEPPDEVVEAVGWIWTTGSVQIAMKAVSEWLVQEFRRDEENPALPKFLEMVAASVPKLGHHSLFIVGIMCRAGKEKALPYFDRLGRDERIPSDIRESVMDRYRLMAKK</sequence>
<evidence type="ECO:0000313" key="1">
    <source>
        <dbReference type="EMBL" id="RKS76560.1"/>
    </source>
</evidence>
<dbReference type="EMBL" id="RBWU01000002">
    <property type="protein sequence ID" value="RKS76560.1"/>
    <property type="molecule type" value="Genomic_DNA"/>
</dbReference>
<organism evidence="1 2">
    <name type="scientific">Actinomadura pelletieri DSM 43383</name>
    <dbReference type="NCBI Taxonomy" id="1120940"/>
    <lineage>
        <taxon>Bacteria</taxon>
        <taxon>Bacillati</taxon>
        <taxon>Actinomycetota</taxon>
        <taxon>Actinomycetes</taxon>
        <taxon>Streptosporangiales</taxon>
        <taxon>Thermomonosporaceae</taxon>
        <taxon>Actinomadura</taxon>
    </lineage>
</organism>
<name>A0A495QST1_9ACTN</name>
<accession>A0A495QST1</accession>
<protein>
    <submittedName>
        <fullName evidence="1">Uncharacterized protein</fullName>
    </submittedName>
</protein>
<proteinExistence type="predicted"/>
<gene>
    <name evidence="1" type="ORF">BZB76_1916</name>
</gene>
<dbReference type="Proteomes" id="UP000274601">
    <property type="component" value="Unassembled WGS sequence"/>
</dbReference>
<comment type="caution">
    <text evidence="1">The sequence shown here is derived from an EMBL/GenBank/DDBJ whole genome shotgun (WGS) entry which is preliminary data.</text>
</comment>
<reference evidence="1 2" key="1">
    <citation type="submission" date="2018-10" db="EMBL/GenBank/DDBJ databases">
        <title>Genomic Encyclopedia of Archaeal and Bacterial Type Strains, Phase II (KMG-II): from individual species to whole genera.</title>
        <authorList>
            <person name="Goeker M."/>
        </authorList>
    </citation>
    <scope>NUCLEOTIDE SEQUENCE [LARGE SCALE GENOMIC DNA]</scope>
    <source>
        <strain evidence="1 2">DSM 43383</strain>
    </source>
</reference>
<dbReference type="RefSeq" id="WP_147449385.1">
    <property type="nucleotide sequence ID" value="NZ_RBWU01000002.1"/>
</dbReference>
<dbReference type="OrthoDB" id="7591937at2"/>
<dbReference type="AlphaFoldDB" id="A0A495QST1"/>